<dbReference type="EMBL" id="LT629763">
    <property type="protein sequence ID" value="SDR73756.1"/>
    <property type="molecule type" value="Genomic_DNA"/>
</dbReference>
<dbReference type="Proteomes" id="UP000243413">
    <property type="component" value="Chromosome I"/>
</dbReference>
<sequence length="57" mass="6039">MPGLQASYPILTPHQGGIAVIRGHIESVHVTALWQHAAAPHLPGIINNNKRPARGSS</sequence>
<proteinExistence type="predicted"/>
<gene>
    <name evidence="1" type="ORF">SAMN05216271_0227</name>
</gene>
<evidence type="ECO:0000313" key="1">
    <source>
        <dbReference type="EMBL" id="SDR73756.1"/>
    </source>
</evidence>
<evidence type="ECO:0000313" key="2">
    <source>
        <dbReference type="Proteomes" id="UP000243413"/>
    </source>
</evidence>
<name>A0A1H1LGW7_9GAMM</name>
<dbReference type="STRING" id="472181.SAMN05216271_0227"/>
<reference evidence="2" key="1">
    <citation type="submission" date="2016-10" db="EMBL/GenBank/DDBJ databases">
        <authorList>
            <person name="Varghese N."/>
            <person name="Submissions S."/>
        </authorList>
    </citation>
    <scope>NUCLEOTIDE SEQUENCE [LARGE SCALE GENOMIC DNA]</scope>
    <source>
        <strain evidence="2">JCM 14963</strain>
    </source>
</reference>
<organism evidence="1 2">
    <name type="scientific">Halopseudomonas sabulinigri</name>
    <dbReference type="NCBI Taxonomy" id="472181"/>
    <lineage>
        <taxon>Bacteria</taxon>
        <taxon>Pseudomonadati</taxon>
        <taxon>Pseudomonadota</taxon>
        <taxon>Gammaproteobacteria</taxon>
        <taxon>Pseudomonadales</taxon>
        <taxon>Pseudomonadaceae</taxon>
        <taxon>Halopseudomonas</taxon>
    </lineage>
</organism>
<protein>
    <submittedName>
        <fullName evidence="1">Uncharacterized protein</fullName>
    </submittedName>
</protein>
<accession>A0A1H1LGW7</accession>
<dbReference type="AlphaFoldDB" id="A0A1H1LGW7"/>